<dbReference type="KEGG" id="tasa:A1Q1_07228"/>
<dbReference type="AlphaFoldDB" id="J5TM38"/>
<dbReference type="VEuPathDB" id="FungiDB:A1Q1_07228"/>
<dbReference type="Proteomes" id="UP000002748">
    <property type="component" value="Unassembled WGS sequence"/>
</dbReference>
<accession>J5TM38</accession>
<evidence type="ECO:0000313" key="2">
    <source>
        <dbReference type="Proteomes" id="UP000002748"/>
    </source>
</evidence>
<dbReference type="RefSeq" id="XP_014182939.1">
    <property type="nucleotide sequence ID" value="XM_014327464.1"/>
</dbReference>
<name>J5TM38_TRIAS</name>
<comment type="caution">
    <text evidence="1">The sequence shown here is derived from an EMBL/GenBank/DDBJ whole genome shotgun (WGS) entry which is preliminary data.</text>
</comment>
<organism evidence="1 2">
    <name type="scientific">Trichosporon asahii var. asahii (strain ATCC 90039 / CBS 2479 / JCM 2466 / KCTC 7840 / NBRC 103889/ NCYC 2677 / UAMH 7654)</name>
    <name type="common">Yeast</name>
    <dbReference type="NCBI Taxonomy" id="1186058"/>
    <lineage>
        <taxon>Eukaryota</taxon>
        <taxon>Fungi</taxon>
        <taxon>Dikarya</taxon>
        <taxon>Basidiomycota</taxon>
        <taxon>Agaricomycotina</taxon>
        <taxon>Tremellomycetes</taxon>
        <taxon>Trichosporonales</taxon>
        <taxon>Trichosporonaceae</taxon>
        <taxon>Trichosporon</taxon>
    </lineage>
</organism>
<dbReference type="GeneID" id="25990740"/>
<protein>
    <submittedName>
        <fullName evidence="1">Uncharacterized protein</fullName>
    </submittedName>
</protein>
<proteinExistence type="predicted"/>
<dbReference type="HOGENOM" id="CLU_806954_0_0_1"/>
<evidence type="ECO:0000313" key="1">
    <source>
        <dbReference type="EMBL" id="EJT51561.1"/>
    </source>
</evidence>
<reference evidence="1 2" key="1">
    <citation type="journal article" date="2012" name="Eukaryot. Cell">
        <title>Draft genome sequence of CBS 2479, the standard type strain of Trichosporon asahii.</title>
        <authorList>
            <person name="Yang R.Y."/>
            <person name="Li H.T."/>
            <person name="Zhu H."/>
            <person name="Zhou G.P."/>
            <person name="Wang M."/>
            <person name="Wang L."/>
        </authorList>
    </citation>
    <scope>NUCLEOTIDE SEQUENCE [LARGE SCALE GENOMIC DNA]</scope>
    <source>
        <strain evidence="2">ATCC 90039 / CBS 2479 / JCM 2466 / KCTC 7840 / NCYC 2677 / UAMH 7654</strain>
    </source>
</reference>
<dbReference type="EMBL" id="ALBS01000053">
    <property type="protein sequence ID" value="EJT51561.1"/>
    <property type="molecule type" value="Genomic_DNA"/>
</dbReference>
<gene>
    <name evidence="1" type="ORF">A1Q1_07228</name>
</gene>
<sequence length="344" mass="38433">MPSSEPPLLRLRHPTHVPPHELFPQNWEVGDGVIVFRTRRGVLPFLREEDWAWALARADAVEVDVWCLGPPRIGGPRGPRGPPPWDPDWDDRWECDSACAYESDNDDSSCPYHGHYAALRADYVAFENAPRTPCIDLEAIKRALSNIRREVPLTVLHSRDRPLPTHIPATDMLILRLDPMCDCAFEGRPDSPPPSSPDYTSSYDPLHSASKVEVWVSPFLDDPVGDQGECICALAARTLLPSVRHLTIYAPSVPDSNANFSAMAEGPGPRFGGETYPDGTEVRHPELEVDLRLQVVHESERTRERVQAFSDYIGASPERFTFTHDPKAGDLPSLPPLKCMLLKL</sequence>